<gene>
    <name evidence="1" type="ORF">CR8_190</name>
</gene>
<accession>A0A060ACS0</accession>
<protein>
    <submittedName>
        <fullName evidence="1">Uncharacterized protein</fullName>
    </submittedName>
</protein>
<keyword evidence="2" id="KW-1185">Reference proteome</keyword>
<evidence type="ECO:0000313" key="2">
    <source>
        <dbReference type="Proteomes" id="UP000026984"/>
    </source>
</evidence>
<dbReference type="EMBL" id="KC954774">
    <property type="protein sequence ID" value="AIA64720.1"/>
    <property type="molecule type" value="Genomic_DNA"/>
</dbReference>
<organism evidence="1 2">
    <name type="scientific">Cronobacter phage CR8</name>
    <dbReference type="NCBI Taxonomy" id="1327934"/>
    <lineage>
        <taxon>Viruses</taxon>
        <taxon>Duplodnaviria</taxon>
        <taxon>Heunggongvirae</taxon>
        <taxon>Uroviricota</taxon>
        <taxon>Caudoviricetes</taxon>
        <taxon>Vequintavirinae</taxon>
        <taxon>Certrevirus</taxon>
        <taxon>Certrevirus CR8</taxon>
    </lineage>
</organism>
<dbReference type="RefSeq" id="YP_009042427.1">
    <property type="nucleotide sequence ID" value="NC_024354.1"/>
</dbReference>
<proteinExistence type="predicted"/>
<dbReference type="GeneID" id="19686941"/>
<reference evidence="1 2" key="1">
    <citation type="submission" date="2013-04" db="EMBL/GenBank/DDBJ databases">
        <title>Complete Genome Sequence of Cronobacter sakazakii Bacteriophage CR8.</title>
        <authorList>
            <person name="Kim Y."/>
            <person name="Shin H."/>
            <person name="Ryu S."/>
        </authorList>
    </citation>
    <scope>NUCLEOTIDE SEQUENCE [LARGE SCALE GENOMIC DNA]</scope>
</reference>
<sequence>MSEIKDVIERLARDWSWKAVMDDPVRRQVVTKLEGKFRGLTIEVPTGPNTVREFTMRHEMKNGDLRLWTKSMSGLLQWRTCPEKGDRLVYHAFGRGDTERLSIEEIFLDTHNVDEGEVAMFEMLYADLSPMVPLFAGALDEADKLLLEKFNGPKAKR</sequence>
<evidence type="ECO:0000313" key="1">
    <source>
        <dbReference type="EMBL" id="AIA64720.1"/>
    </source>
</evidence>
<name>A0A060ACS0_9CAUD</name>
<dbReference type="KEGG" id="vg:19686941"/>
<dbReference type="Proteomes" id="UP000026984">
    <property type="component" value="Segment"/>
</dbReference>